<name>A0AAW8TQ30_9ENTE</name>
<accession>A0AAW8TQ30</accession>
<organism evidence="2 3">
    <name type="scientific">Enterococcus dongliensis</name>
    <dbReference type="NCBI Taxonomy" id="2559925"/>
    <lineage>
        <taxon>Bacteria</taxon>
        <taxon>Bacillati</taxon>
        <taxon>Bacillota</taxon>
        <taxon>Bacilli</taxon>
        <taxon>Lactobacillales</taxon>
        <taxon>Enterococcaceae</taxon>
        <taxon>Enterococcus</taxon>
    </lineage>
</organism>
<dbReference type="Gene3D" id="3.40.50.300">
    <property type="entry name" value="P-loop containing nucleotide triphosphate hydrolases"/>
    <property type="match status" value="1"/>
</dbReference>
<comment type="caution">
    <text evidence="2">The sequence shown here is derived from an EMBL/GenBank/DDBJ whole genome shotgun (WGS) entry which is preliminary data.</text>
</comment>
<reference evidence="2" key="1">
    <citation type="submission" date="2023-03" db="EMBL/GenBank/DDBJ databases">
        <authorList>
            <person name="Shen W."/>
            <person name="Cai J."/>
        </authorList>
    </citation>
    <scope>NUCLEOTIDE SEQUENCE</scope>
    <source>
        <strain evidence="2">P55-2</strain>
    </source>
</reference>
<protein>
    <submittedName>
        <fullName evidence="2">AAA family ATPase</fullName>
    </submittedName>
</protein>
<sequence length="333" mass="38210">MSRDLIQIDKRCRVLINANQKGGVGKTTSTTEEAAVATLPVPQFNKKVLIIDWDIQANATSLMGKTFDVSFPTSIFQAIKDAADGVKDALRKATVKLTDNLHMIAGGRDMADYGDLLEDLYPKEKDKNGELIDPLYKKKRTFHFSELLEEIKKDFDYIWIDVGPSTDIKVDNAMVCADYFIITQETKTYSFEGSLDIINEYLQTLIDDFGDDFKGEVLGLLPFLLQPKRELHESIIANTKEAFGENFTFNAIVNNQKRLEEYPEYGISVVDYHDRKVFAMFADIFTEIEERISYFEKFGDIPDDYRYIPKYLNGNKLTKLSRELDLSQYELKK</sequence>
<dbReference type="InterPro" id="IPR027417">
    <property type="entry name" value="P-loop_NTPase"/>
</dbReference>
<evidence type="ECO:0000313" key="2">
    <source>
        <dbReference type="EMBL" id="MDT2638155.1"/>
    </source>
</evidence>
<dbReference type="Pfam" id="PF13614">
    <property type="entry name" value="AAA_31"/>
    <property type="match status" value="1"/>
</dbReference>
<proteinExistence type="predicted"/>
<dbReference type="SUPFAM" id="SSF52540">
    <property type="entry name" value="P-loop containing nucleoside triphosphate hydrolases"/>
    <property type="match status" value="1"/>
</dbReference>
<evidence type="ECO:0000259" key="1">
    <source>
        <dbReference type="Pfam" id="PF13614"/>
    </source>
</evidence>
<dbReference type="EMBL" id="JARPYT010000019">
    <property type="protein sequence ID" value="MDT2638155.1"/>
    <property type="molecule type" value="Genomic_DNA"/>
</dbReference>
<evidence type="ECO:0000313" key="3">
    <source>
        <dbReference type="Proteomes" id="UP001245561"/>
    </source>
</evidence>
<dbReference type="InterPro" id="IPR050678">
    <property type="entry name" value="DNA_Partitioning_ATPase"/>
</dbReference>
<feature type="domain" description="AAA" evidence="1">
    <location>
        <begin position="14"/>
        <end position="200"/>
    </location>
</feature>
<dbReference type="Proteomes" id="UP001245561">
    <property type="component" value="Unassembled WGS sequence"/>
</dbReference>
<dbReference type="PANTHER" id="PTHR13696:SF52">
    <property type="entry name" value="PARA FAMILY PROTEIN CT_582"/>
    <property type="match status" value="1"/>
</dbReference>
<dbReference type="InterPro" id="IPR025669">
    <property type="entry name" value="AAA_dom"/>
</dbReference>
<dbReference type="CDD" id="cd02042">
    <property type="entry name" value="ParAB_family"/>
    <property type="match status" value="1"/>
</dbReference>
<dbReference type="PANTHER" id="PTHR13696">
    <property type="entry name" value="P-LOOP CONTAINING NUCLEOSIDE TRIPHOSPHATE HYDROLASE"/>
    <property type="match status" value="1"/>
</dbReference>
<dbReference type="RefSeq" id="WP_311800639.1">
    <property type="nucleotide sequence ID" value="NZ_JARPYS010000040.1"/>
</dbReference>
<gene>
    <name evidence="2" type="ORF">P7D36_11690</name>
</gene>
<dbReference type="AlphaFoldDB" id="A0AAW8TQ30"/>